<reference evidence="1 2" key="1">
    <citation type="submission" date="2019-03" db="EMBL/GenBank/DDBJ databases">
        <title>Genomic Encyclopedia of Type Strains, Phase IV (KMG-IV): sequencing the most valuable type-strain genomes for metagenomic binning, comparative biology and taxonomic classification.</title>
        <authorList>
            <person name="Goeker M."/>
        </authorList>
    </citation>
    <scope>NUCLEOTIDE SEQUENCE [LARGE SCALE GENOMIC DNA]</scope>
    <source>
        <strain evidence="1 2">DSM 19377</strain>
    </source>
</reference>
<accession>A0A4R2P893</accession>
<dbReference type="Proteomes" id="UP000295416">
    <property type="component" value="Unassembled WGS sequence"/>
</dbReference>
<sequence length="94" mass="10537">MPEIKVNQGDVEPVFSNLKGKINELNTSNPTIEFSTSVLDVVTKIIDIEDTYYEAISKYKALLLKAEDDAWTNIESFIDVEEELAANIGKGSRR</sequence>
<dbReference type="Pfam" id="PF17279">
    <property type="entry name" value="DUF5344"/>
    <property type="match status" value="1"/>
</dbReference>
<evidence type="ECO:0000313" key="1">
    <source>
        <dbReference type="EMBL" id="TCP31200.1"/>
    </source>
</evidence>
<proteinExistence type="predicted"/>
<evidence type="ECO:0000313" key="2">
    <source>
        <dbReference type="Proteomes" id="UP000295416"/>
    </source>
</evidence>
<comment type="caution">
    <text evidence="1">The sequence shown here is derived from an EMBL/GenBank/DDBJ whole genome shotgun (WGS) entry which is preliminary data.</text>
</comment>
<gene>
    <name evidence="1" type="ORF">EV207_10383</name>
</gene>
<dbReference type="EMBL" id="SLXK01000003">
    <property type="protein sequence ID" value="TCP31200.1"/>
    <property type="molecule type" value="Genomic_DNA"/>
</dbReference>
<dbReference type="InterPro" id="IPR046318">
    <property type="entry name" value="DUF5344"/>
</dbReference>
<dbReference type="AlphaFoldDB" id="A0A4R2P893"/>
<protein>
    <submittedName>
        <fullName evidence="1">Uncharacterized protein</fullName>
    </submittedName>
</protein>
<organism evidence="1 2">
    <name type="scientific">Scopulibacillus darangshiensis</name>
    <dbReference type="NCBI Taxonomy" id="442528"/>
    <lineage>
        <taxon>Bacteria</taxon>
        <taxon>Bacillati</taxon>
        <taxon>Bacillota</taxon>
        <taxon>Bacilli</taxon>
        <taxon>Bacillales</taxon>
        <taxon>Sporolactobacillaceae</taxon>
        <taxon>Scopulibacillus</taxon>
    </lineage>
</organism>
<name>A0A4R2P893_9BACL</name>
<keyword evidence="2" id="KW-1185">Reference proteome</keyword>